<reference evidence="7 8" key="1">
    <citation type="submission" date="2020-07" db="EMBL/GenBank/DDBJ databases">
        <title>The yeast mating-type switching endonuclease HO is a domesticated member of an unorthodox homing genetic element family.</title>
        <authorList>
            <person name="Coughlan A.Y."/>
            <person name="Lombardi L."/>
            <person name="Braun-Galleani S."/>
            <person name="Martos A.R."/>
            <person name="Galeote V."/>
            <person name="Bigey F."/>
            <person name="Dequin S."/>
            <person name="Byrne K.P."/>
            <person name="Wolfe K.H."/>
        </authorList>
    </citation>
    <scope>NUCLEOTIDE SEQUENCE [LARGE SCALE GENOMIC DNA]</scope>
    <source>
        <strain evidence="7 8">NRRL Y-6702</strain>
    </source>
</reference>
<dbReference type="EC" id="3.7.1.3" evidence="4 5"/>
<dbReference type="AlphaFoldDB" id="A0A7H9B5H5"/>
<dbReference type="Pfam" id="PF00266">
    <property type="entry name" value="Aminotran_5"/>
    <property type="match status" value="1"/>
</dbReference>
<dbReference type="GO" id="GO:0030429">
    <property type="term" value="F:kynureninase activity"/>
    <property type="evidence" value="ECO:0007669"/>
    <property type="project" value="UniProtKB-UniRule"/>
</dbReference>
<evidence type="ECO:0000313" key="8">
    <source>
        <dbReference type="Proteomes" id="UP000509704"/>
    </source>
</evidence>
<dbReference type="UniPathway" id="UPA00253">
    <property type="reaction ID" value="UER00329"/>
</dbReference>
<comment type="catalytic activity">
    <reaction evidence="5">
        <text>3-hydroxy-L-kynurenine + H2O = 3-hydroxyanthranilate + L-alanine + H(+)</text>
        <dbReference type="Rhea" id="RHEA:25143"/>
        <dbReference type="ChEBI" id="CHEBI:15377"/>
        <dbReference type="ChEBI" id="CHEBI:15378"/>
        <dbReference type="ChEBI" id="CHEBI:36559"/>
        <dbReference type="ChEBI" id="CHEBI:57972"/>
        <dbReference type="ChEBI" id="CHEBI:58125"/>
        <dbReference type="EC" id="3.7.1.3"/>
    </reaction>
</comment>
<evidence type="ECO:0000256" key="3">
    <source>
        <dbReference type="ARBA" id="ARBA00022898"/>
    </source>
</evidence>
<dbReference type="InterPro" id="IPR015422">
    <property type="entry name" value="PyrdxlP-dep_Trfase_small"/>
</dbReference>
<dbReference type="SUPFAM" id="SSF53383">
    <property type="entry name" value="PLP-dependent transferases"/>
    <property type="match status" value="1"/>
</dbReference>
<dbReference type="PANTHER" id="PTHR14084:SF0">
    <property type="entry name" value="KYNURENINASE"/>
    <property type="match status" value="1"/>
</dbReference>
<keyword evidence="1 4" id="KW-0662">Pyridine nucleotide biosynthesis</keyword>
<dbReference type="InterPro" id="IPR015424">
    <property type="entry name" value="PyrdxlP-dep_Trfase"/>
</dbReference>
<feature type="binding site" evidence="4">
    <location>
        <position position="314"/>
    </location>
    <ligand>
        <name>pyridoxal 5'-phosphate</name>
        <dbReference type="ChEBI" id="CHEBI:597326"/>
    </ligand>
</feature>
<dbReference type="InterPro" id="IPR000192">
    <property type="entry name" value="Aminotrans_V_dom"/>
</dbReference>
<dbReference type="GO" id="GO:0005737">
    <property type="term" value="C:cytoplasm"/>
    <property type="evidence" value="ECO:0007669"/>
    <property type="project" value="UniProtKB-SubCell"/>
</dbReference>
<dbReference type="OrthoDB" id="5978656at2759"/>
<dbReference type="GO" id="GO:0030170">
    <property type="term" value="F:pyridoxal phosphate binding"/>
    <property type="evidence" value="ECO:0007669"/>
    <property type="project" value="UniProtKB-UniRule"/>
</dbReference>
<dbReference type="GO" id="GO:0034354">
    <property type="term" value="P:'de novo' NAD+ biosynthetic process from L-tryptophan"/>
    <property type="evidence" value="ECO:0007669"/>
    <property type="project" value="UniProtKB-UniRule"/>
</dbReference>
<feature type="binding site" evidence="4">
    <location>
        <begin position="144"/>
        <end position="147"/>
    </location>
    <ligand>
        <name>pyridoxal 5'-phosphate</name>
        <dbReference type="ChEBI" id="CHEBI:597326"/>
    </ligand>
</feature>
<comment type="function">
    <text evidence="4 5">Catalyzes the cleavage of L-kynurenine (L-Kyn) and L-3-hydroxykynurenine (L-3OHKyn) into anthranilic acid (AA) and 3-hydroxyanthranilic acid (3-OHAA), respectively.</text>
</comment>
<organism evidence="7 8">
    <name type="scientific">Zygotorulaspora mrakii</name>
    <name type="common">Zygosaccharomyces mrakii</name>
    <dbReference type="NCBI Taxonomy" id="42260"/>
    <lineage>
        <taxon>Eukaryota</taxon>
        <taxon>Fungi</taxon>
        <taxon>Dikarya</taxon>
        <taxon>Ascomycota</taxon>
        <taxon>Saccharomycotina</taxon>
        <taxon>Saccharomycetes</taxon>
        <taxon>Saccharomycetales</taxon>
        <taxon>Saccharomycetaceae</taxon>
        <taxon>Zygotorulaspora</taxon>
    </lineage>
</organism>
<dbReference type="GO" id="GO:0043420">
    <property type="term" value="P:anthranilate metabolic process"/>
    <property type="evidence" value="ECO:0007669"/>
    <property type="project" value="UniProtKB-UniRule"/>
</dbReference>
<feature type="binding site" evidence="4">
    <location>
        <position position="200"/>
    </location>
    <ligand>
        <name>pyridoxal 5'-phosphate</name>
        <dbReference type="ChEBI" id="CHEBI:597326"/>
    </ligand>
</feature>
<comment type="similarity">
    <text evidence="4 5">Belongs to the kynureninase family.</text>
</comment>
<evidence type="ECO:0000256" key="4">
    <source>
        <dbReference type="HAMAP-Rule" id="MF_03017"/>
    </source>
</evidence>
<keyword evidence="4 5" id="KW-0963">Cytoplasm</keyword>
<accession>A0A7H9B5H5</accession>
<dbReference type="InterPro" id="IPR010111">
    <property type="entry name" value="Kynureninase"/>
</dbReference>
<dbReference type="GO" id="GO:0019441">
    <property type="term" value="P:L-tryptophan catabolic process to kynurenine"/>
    <property type="evidence" value="ECO:0007669"/>
    <property type="project" value="TreeGrafter"/>
</dbReference>
<comment type="catalytic activity">
    <reaction evidence="4 5">
        <text>L-kynurenine + H2O = anthranilate + L-alanine + H(+)</text>
        <dbReference type="Rhea" id="RHEA:16813"/>
        <dbReference type="ChEBI" id="CHEBI:15377"/>
        <dbReference type="ChEBI" id="CHEBI:15378"/>
        <dbReference type="ChEBI" id="CHEBI:16567"/>
        <dbReference type="ChEBI" id="CHEBI:57959"/>
        <dbReference type="ChEBI" id="CHEBI:57972"/>
        <dbReference type="EC" id="3.7.1.3"/>
    </reaction>
</comment>
<dbReference type="PIRSF" id="PIRSF038800">
    <property type="entry name" value="KYNU"/>
    <property type="match status" value="1"/>
</dbReference>
<feature type="binding site" evidence="4">
    <location>
        <position position="230"/>
    </location>
    <ligand>
        <name>pyridoxal 5'-phosphate</name>
        <dbReference type="ChEBI" id="CHEBI:597326"/>
    </ligand>
</feature>
<dbReference type="FunFam" id="3.40.640.10:FF:000031">
    <property type="entry name" value="Kynureninase"/>
    <property type="match status" value="1"/>
</dbReference>
<feature type="modified residue" description="N6-(pyridoxal phosphate)lysine" evidence="4">
    <location>
        <position position="256"/>
    </location>
</feature>
<comment type="cofactor">
    <cofactor evidence="4 5">
        <name>pyridoxal 5'-phosphate</name>
        <dbReference type="ChEBI" id="CHEBI:597326"/>
    </cofactor>
</comment>
<keyword evidence="3 4" id="KW-0663">Pyridoxal phosphate</keyword>
<feature type="binding site" evidence="4">
    <location>
        <position position="117"/>
    </location>
    <ligand>
        <name>pyridoxal 5'-phosphate</name>
        <dbReference type="ChEBI" id="CHEBI:597326"/>
    </ligand>
</feature>
<feature type="binding site" evidence="4">
    <location>
        <position position="255"/>
    </location>
    <ligand>
        <name>pyridoxal 5'-phosphate</name>
        <dbReference type="ChEBI" id="CHEBI:597326"/>
    </ligand>
</feature>
<feature type="domain" description="Aminotransferase class V" evidence="6">
    <location>
        <begin position="174"/>
        <end position="361"/>
    </location>
</feature>
<dbReference type="PANTHER" id="PTHR14084">
    <property type="entry name" value="KYNURENINASE"/>
    <property type="match status" value="1"/>
</dbReference>
<dbReference type="EMBL" id="CP058609">
    <property type="protein sequence ID" value="QLG73951.1"/>
    <property type="molecule type" value="Genomic_DNA"/>
</dbReference>
<dbReference type="Gene3D" id="3.90.1150.10">
    <property type="entry name" value="Aspartate Aminotransferase, domain 1"/>
    <property type="match status" value="1"/>
</dbReference>
<gene>
    <name evidence="4" type="primary">BNA5</name>
    <name evidence="7" type="ORF">HG535_0F04630</name>
</gene>
<dbReference type="GO" id="GO:0097053">
    <property type="term" value="P:L-kynurenine catabolic process"/>
    <property type="evidence" value="ECO:0007669"/>
    <property type="project" value="UniProtKB-UniRule"/>
</dbReference>
<comment type="subunit">
    <text evidence="4 5">Homodimer.</text>
</comment>
<evidence type="ECO:0000313" key="7">
    <source>
        <dbReference type="EMBL" id="QLG73951.1"/>
    </source>
</evidence>
<keyword evidence="2 4" id="KW-0378">Hydrolase</keyword>
<comment type="pathway">
    <text evidence="4 5">Cofactor biosynthesis; NAD(+) biosynthesis; quinolinate from L-kynurenine: step 2/3.</text>
</comment>
<evidence type="ECO:0000259" key="6">
    <source>
        <dbReference type="Pfam" id="PF00266"/>
    </source>
</evidence>
<dbReference type="GO" id="GO:0019805">
    <property type="term" value="P:quinolinate biosynthetic process"/>
    <property type="evidence" value="ECO:0007669"/>
    <property type="project" value="UniProtKB-UniRule"/>
</dbReference>
<comment type="pathway">
    <text evidence="4 5">Amino-acid degradation; L-kynurenine degradation; L-alanine and anthranilate from L-kynurenine: step 1/1.</text>
</comment>
<feature type="binding site" evidence="4">
    <location>
        <position position="116"/>
    </location>
    <ligand>
        <name>pyridoxal 5'-phosphate</name>
        <dbReference type="ChEBI" id="CHEBI:597326"/>
    </ligand>
</feature>
<feature type="binding site" evidence="4">
    <location>
        <position position="233"/>
    </location>
    <ligand>
        <name>pyridoxal 5'-phosphate</name>
        <dbReference type="ChEBI" id="CHEBI:597326"/>
    </ligand>
</feature>
<dbReference type="UniPathway" id="UPA00334">
    <property type="reaction ID" value="UER00455"/>
</dbReference>
<dbReference type="InterPro" id="IPR015421">
    <property type="entry name" value="PyrdxlP-dep_Trfase_major"/>
</dbReference>
<dbReference type="NCBIfam" id="TIGR01814">
    <property type="entry name" value="kynureninase"/>
    <property type="match status" value="1"/>
</dbReference>
<proteinExistence type="inferred from homology"/>
<sequence length="462" mass="52490">MEEAIQLDQRYPGTLRDEFNIPTFQSMGLPYSDADDGNKSVYYLCGNSLGLMPKNTRNAINAELDAWSERGVESHFRHPREEDGFASWVDIDLPAMPLLAPIVGADIDEIAIMNSLTSNLNALCVAFYKPKGARNKILFEKSAFPSDYFALSNQCRIHDLDPQETLIQLSPRPNETYLRTEDILQTISENKDNIAMVCLSGIQYYTGQFFDIEKITKYAHQYPDIVVGWDLAHAVGNVPLKLHDWGVDFACWCSYKYLNSGPGGIGGLFVHSKHANDVTRPRLAGWWGNNASQRFRMVEIFNPIPGGLGFRQSNPSVIDVVALKSSLELFKRFGGMNSIRDRSLYLTNYLLRLLKASRYYYDVDKVNPEVLGFMIITPVYNDQDHGAQLSLRFYPHHQDNPEHDTMEQVFKYINTRGVIADERRPSVIRLAPAPLYNTFQDVYHAVKFLNEAMDVLSTRTCS</sequence>
<feature type="binding site" evidence="4">
    <location>
        <position position="286"/>
    </location>
    <ligand>
        <name>pyridoxal 5'-phosphate</name>
        <dbReference type="ChEBI" id="CHEBI:597326"/>
    </ligand>
</feature>
<name>A0A7H9B5H5_ZYGMR</name>
<dbReference type="HAMAP" id="MF_01970">
    <property type="entry name" value="Kynureninase"/>
    <property type="match status" value="1"/>
</dbReference>
<evidence type="ECO:0000256" key="1">
    <source>
        <dbReference type="ARBA" id="ARBA00022642"/>
    </source>
</evidence>
<keyword evidence="8" id="KW-1185">Reference proteome</keyword>
<evidence type="ECO:0000256" key="2">
    <source>
        <dbReference type="ARBA" id="ARBA00022801"/>
    </source>
</evidence>
<evidence type="ECO:0000256" key="5">
    <source>
        <dbReference type="PIRNR" id="PIRNR038800"/>
    </source>
</evidence>
<protein>
    <recommendedName>
        <fullName evidence="4 5">Kynureninase</fullName>
        <ecNumber evidence="4 5">3.7.1.3</ecNumber>
    </recommendedName>
    <alternativeName>
        <fullName evidence="4">Biosynthesis of nicotinic acid protein 5</fullName>
    </alternativeName>
    <alternativeName>
        <fullName evidence="4">L-kynurenine hydrolase</fullName>
    </alternativeName>
</protein>
<dbReference type="Gene3D" id="3.40.640.10">
    <property type="entry name" value="Type I PLP-dependent aspartate aminotransferase-like (Major domain)"/>
    <property type="match status" value="1"/>
</dbReference>
<comment type="subcellular location">
    <subcellularLocation>
        <location evidence="4 5">Cytoplasm</location>
    </subcellularLocation>
</comment>
<dbReference type="Proteomes" id="UP000509704">
    <property type="component" value="Chromosome 6"/>
</dbReference>